<reference evidence="7" key="1">
    <citation type="submission" date="2016-10" db="EMBL/GenBank/DDBJ databases">
        <authorList>
            <person name="Varghese N."/>
            <person name="Submissions S."/>
        </authorList>
    </citation>
    <scope>NUCLEOTIDE SEQUENCE [LARGE SCALE GENOMIC DNA]</scope>
    <source>
        <strain evidence="7">XBD2006</strain>
    </source>
</reference>
<dbReference type="PANTHER" id="PTHR30061:SF50">
    <property type="entry name" value="MALTOSE_MALTODEXTRIN-BINDING PERIPLASMIC PROTEIN"/>
    <property type="match status" value="1"/>
</dbReference>
<feature type="region of interest" description="Disordered" evidence="4">
    <location>
        <begin position="548"/>
        <end position="571"/>
    </location>
</feature>
<comment type="similarity">
    <text evidence="1">Belongs to the bacterial solute-binding protein 1 family.</text>
</comment>
<feature type="compositionally biased region" description="Basic and acidic residues" evidence="4">
    <location>
        <begin position="201"/>
        <end position="213"/>
    </location>
</feature>
<keyword evidence="7" id="KW-1185">Reference proteome</keyword>
<evidence type="ECO:0000256" key="5">
    <source>
        <dbReference type="SAM" id="SignalP"/>
    </source>
</evidence>
<feature type="chain" id="PRO_5039344989" description="Sugar ABC transporter substrate-binding protein" evidence="5">
    <location>
        <begin position="23"/>
        <end position="571"/>
    </location>
</feature>
<dbReference type="OrthoDB" id="9766758at2"/>
<keyword evidence="3 5" id="KW-0732">Signal</keyword>
<sequence>MKFETKIFSIFLILCMLAGVFANSRSDESIFEDFSFFSNKTTLRVWYTDDAITPYLQSMAIKFSEKNREARVEPKLVSGMEYLEAVNKASMENKNLPDIFVTTNDTLEKVYCAGLALEADNSDGFFNKVLFPKAALDSVTYKGKYIAYPFYFETSALVYNKTYLESYAKEQMEKRKKQEEEAVQQETALEEGEESASEGDSAEKTEDSEKATEESSEASSEESQDDESQDEAGEENSGEGEEGEDSEGEDAEDVEIPEEDFSTEEVNEEINDILSSDFKSIQDIINFSRKYDAPEKVKSIFEWDVNDIFYNYFFVGAYMNLGGDAGDNINVDNIDQDIAIYNGNTISCMKIYKQLKQFFAIDAKETTYDDMATRFLKGEILFTIATTDIFKKYDEIKVKDPLTITADGGEYYEYAVAPAVPELPNGLKTRTMSVTNCLVVNGLSEHPDLAEKFARMICMDEKNDIYKMSHKLAAHYGIDYGQEGLNKFVDIYADSVSMPKTIQTSNFWMELEIAFAKIWDDEDADCNAILKELSESIKTQVVGKEYHDQPIQDPMDTPITAGLSEEDEEGD</sequence>
<dbReference type="AlphaFoldDB" id="A0A1G5BTR6"/>
<protein>
    <recommendedName>
        <fullName evidence="8">Sugar ABC transporter substrate-binding protein</fullName>
    </recommendedName>
</protein>
<evidence type="ECO:0000256" key="2">
    <source>
        <dbReference type="ARBA" id="ARBA00022448"/>
    </source>
</evidence>
<evidence type="ECO:0000256" key="1">
    <source>
        <dbReference type="ARBA" id="ARBA00008520"/>
    </source>
</evidence>
<evidence type="ECO:0000256" key="4">
    <source>
        <dbReference type="SAM" id="MobiDB-lite"/>
    </source>
</evidence>
<dbReference type="GO" id="GO:0042956">
    <property type="term" value="P:maltodextrin transmembrane transport"/>
    <property type="evidence" value="ECO:0007669"/>
    <property type="project" value="TreeGrafter"/>
</dbReference>
<dbReference type="EMBL" id="FMUR01000005">
    <property type="protein sequence ID" value="SCX93588.1"/>
    <property type="molecule type" value="Genomic_DNA"/>
</dbReference>
<gene>
    <name evidence="6" type="ORF">SAMN02910451_00811</name>
</gene>
<feature type="signal peptide" evidence="5">
    <location>
        <begin position="1"/>
        <end position="22"/>
    </location>
</feature>
<name>A0A1G5BTR6_9FIRM</name>
<evidence type="ECO:0008006" key="8">
    <source>
        <dbReference type="Google" id="ProtNLM"/>
    </source>
</evidence>
<keyword evidence="2" id="KW-0813">Transport</keyword>
<dbReference type="Proteomes" id="UP000183047">
    <property type="component" value="Unassembled WGS sequence"/>
</dbReference>
<evidence type="ECO:0000313" key="6">
    <source>
        <dbReference type="EMBL" id="SCX93588.1"/>
    </source>
</evidence>
<dbReference type="SUPFAM" id="SSF53850">
    <property type="entry name" value="Periplasmic binding protein-like II"/>
    <property type="match status" value="2"/>
</dbReference>
<dbReference type="RefSeq" id="WP_074461565.1">
    <property type="nucleotide sequence ID" value="NZ_FMUR01000005.1"/>
</dbReference>
<dbReference type="PANTHER" id="PTHR30061">
    <property type="entry name" value="MALTOSE-BINDING PERIPLASMIC PROTEIN"/>
    <property type="match status" value="1"/>
</dbReference>
<feature type="compositionally biased region" description="Acidic residues" evidence="4">
    <location>
        <begin position="214"/>
        <end position="266"/>
    </location>
</feature>
<evidence type="ECO:0000256" key="3">
    <source>
        <dbReference type="ARBA" id="ARBA00022729"/>
    </source>
</evidence>
<dbReference type="GO" id="GO:1901982">
    <property type="term" value="F:maltose binding"/>
    <property type="evidence" value="ECO:0007669"/>
    <property type="project" value="TreeGrafter"/>
</dbReference>
<feature type="compositionally biased region" description="Acidic residues" evidence="4">
    <location>
        <begin position="188"/>
        <end position="197"/>
    </location>
</feature>
<organism evidence="6 7">
    <name type="scientific">Butyrivibrio hungatei</name>
    <dbReference type="NCBI Taxonomy" id="185008"/>
    <lineage>
        <taxon>Bacteria</taxon>
        <taxon>Bacillati</taxon>
        <taxon>Bacillota</taxon>
        <taxon>Clostridia</taxon>
        <taxon>Lachnospirales</taxon>
        <taxon>Lachnospiraceae</taxon>
        <taxon>Butyrivibrio</taxon>
    </lineage>
</organism>
<dbReference type="GO" id="GO:0015768">
    <property type="term" value="P:maltose transport"/>
    <property type="evidence" value="ECO:0007669"/>
    <property type="project" value="TreeGrafter"/>
</dbReference>
<dbReference type="Gene3D" id="3.40.190.10">
    <property type="entry name" value="Periplasmic binding protein-like II"/>
    <property type="match status" value="3"/>
</dbReference>
<feature type="region of interest" description="Disordered" evidence="4">
    <location>
        <begin position="177"/>
        <end position="266"/>
    </location>
</feature>
<dbReference type="GO" id="GO:0055052">
    <property type="term" value="C:ATP-binding cassette (ABC) transporter complex, substrate-binding subunit-containing"/>
    <property type="evidence" value="ECO:0007669"/>
    <property type="project" value="TreeGrafter"/>
</dbReference>
<proteinExistence type="inferred from homology"/>
<evidence type="ECO:0000313" key="7">
    <source>
        <dbReference type="Proteomes" id="UP000183047"/>
    </source>
</evidence>
<accession>A0A1G5BTR6</accession>